<dbReference type="GO" id="GO:0004190">
    <property type="term" value="F:aspartic-type endopeptidase activity"/>
    <property type="evidence" value="ECO:0007669"/>
    <property type="project" value="UniProtKB-KW"/>
</dbReference>
<dbReference type="InterPro" id="IPR057670">
    <property type="entry name" value="SH3_retrovirus"/>
</dbReference>
<dbReference type="Pfam" id="PF22936">
    <property type="entry name" value="Pol_BBD"/>
    <property type="match status" value="1"/>
</dbReference>
<dbReference type="InterPro" id="IPR054722">
    <property type="entry name" value="PolX-like_BBD"/>
</dbReference>
<dbReference type="InterPro" id="IPR036875">
    <property type="entry name" value="Znf_CCHC_sf"/>
</dbReference>
<dbReference type="InterPro" id="IPR001584">
    <property type="entry name" value="Integrase_cat-core"/>
</dbReference>
<dbReference type="InterPro" id="IPR012337">
    <property type="entry name" value="RNaseH-like_sf"/>
</dbReference>
<keyword evidence="3" id="KW-0064">Aspartyl protease</keyword>
<dbReference type="Gene3D" id="3.30.420.10">
    <property type="entry name" value="Ribonuclease H-like superfamily/Ribonuclease H"/>
    <property type="match status" value="1"/>
</dbReference>
<evidence type="ECO:0000256" key="2">
    <source>
        <dbReference type="ARBA" id="ARBA00022723"/>
    </source>
</evidence>
<accession>Q9ZT25</accession>
<keyword evidence="5" id="KW-0862">Zinc</keyword>
<dbReference type="Pfam" id="PF00665">
    <property type="entry name" value="rve"/>
    <property type="match status" value="1"/>
</dbReference>
<dbReference type="InterPro" id="IPR001878">
    <property type="entry name" value="Znf_CCHC"/>
</dbReference>
<protein>
    <submittedName>
        <fullName evidence="9">Gag-pol polyprotein</fullName>
    </submittedName>
</protein>
<dbReference type="InterPro" id="IPR025724">
    <property type="entry name" value="GAG-pre-integrase_dom"/>
</dbReference>
<feature type="compositionally biased region" description="Basic residues" evidence="6">
    <location>
        <begin position="220"/>
        <end position="230"/>
    </location>
</feature>
<evidence type="ECO:0000256" key="1">
    <source>
        <dbReference type="ARBA" id="ARBA00022670"/>
    </source>
</evidence>
<evidence type="ECO:0000256" key="5">
    <source>
        <dbReference type="PROSITE-ProRule" id="PRU00047"/>
    </source>
</evidence>
<dbReference type="Pfam" id="PF13976">
    <property type="entry name" value="gag_pre-integrs"/>
    <property type="match status" value="1"/>
</dbReference>
<dbReference type="CDD" id="cd09272">
    <property type="entry name" value="RNase_HI_RT_Ty1"/>
    <property type="match status" value="1"/>
</dbReference>
<sequence length="1406" mass="160295">MLISQIAQMKPLDGSNYHSWREDIDMITTVGEIDYALRFDKPVEPTVGTPNYDHRWMQYSIDKVKWERSNDKCMIILKRSIKEPLKSSIPECETAKEYLERVASHHQGSSKAYACSLMTEFVNAKYDGNGVRPFIQKMISIVAKINKYLGSPLHEEFVVFMIMKSLPKEFETFHIQYNTSVTDKWNIDQLLAQCVQEEERLKQTGDSVNLIKGNVPRQNKNSKKKFKKQGKQNNQASSSNNNQPRQGGGFSVPPDTCLYCKKTGHYKRKCPEFLQYLLESGKDQVTFVNESLYLEYPSYSWWIDSSATVHVANSLQGLRTSQRLPKGRRTIRVANGVEAAVEAIGDIHLKLVNGFVLLLRDVLYVPSLRRNLISVSRLDDQHIHCHFGDRQCVIQFDNKDVGLAIRRDMLYLLSQSDVVNVLDIPENDPASSGRKRKRSDGETSSKLWHYRLGHISRGRIESLVKEQILHPLDFTDLEQCRGCIKGKFAKQIKKDAKHSTRVLEIIHTDICGPFPVRTVDGFNSFITFTDDYSRYGYIYPIKERSEALDKFKQFKAEVENQHDLKIKIVRSDRGGEYYGRHTEYGQVPGPFARFLRENGIVAQYSTPGEPQQNGVAERRNRTLMDMVRSMLSYSNLPLGLWMEALKTAMHILNRVPSKSVARTPYELWIGRKPTLNYFHIWGCPAEARIFNPGQGKLDERTTSCHFIGYPDRSKGYRFYCPDRQTKFIETRHAIFLEDDMIKGSKVLREVDLQEKRIYVPFPMVEEPHFSIPTVVTPTVTPTVGETPTANVASSSATTTEQVASPSAHIGPEPVAQDSSEDDDSVAPSDAPLQEPQVESEPETSLRRSQRLRKSAIPDDYEVYAAENIECDEIHMSEDIDTEGDPTTYEAAMRSANSSKWLSAMEDELESMRMNKVWDLEVIPHGAKTVGCKWVYKTKRDSRGNIERYKARLVAKGFTQREGIDYHETFSPVSTKDSFRIIMALVAHFDLELHQMGVKTAFLNGELEENVFMAQPKGFVVSGKEHMGCHLRRSIYGLKQASRQWYIKFDQTIRKFGFEENKEDNCIYAKFRKGKYIFLVLYVDDILLASSDKDLLAETKGFLSSNFDMKDMGEASYVLGIEIHRDRQKGVLGLSQKSYIENVLKRYNMHKCNASPGPIVKGDKFGEYQCPKNQYEKNKMKSVPYASAIGSIMYAQVCTRPDLAFTTGMLGRYQKNPGIEHWKAVKKALRYLQGTKGLMLTYRRSNSLQIVGYADADWGGCRDTLKSTSGYVFMLSGGAISWKSCKQTARASSTMHAEFVATYEATGQAIWIKKFVPGLRVVDSIERPLRIYCDNEPAVFFSHNNKSSGSAKYIDIKCYIVKEKILDHTIQVEHIRTHQMLADPLTKGLPPSVFSKHAAGMGLREYL</sequence>
<keyword evidence="4" id="KW-0378">Hydrolase</keyword>
<dbReference type="PROSITE" id="PS50994">
    <property type="entry name" value="INTEGRASE"/>
    <property type="match status" value="1"/>
</dbReference>
<feature type="domain" description="CCHC-type" evidence="7">
    <location>
        <begin position="257"/>
        <end position="272"/>
    </location>
</feature>
<reference evidence="9" key="1">
    <citation type="journal article" date="1998" name="Genetics">
        <title>Extreme structural heterogeneity among the members of a maize retrotransposon family.</title>
        <authorList>
            <person name="Marillonnet S."/>
            <person name="Wessler S.R."/>
        </authorList>
    </citation>
    <scope>NUCLEOTIDE SEQUENCE</scope>
</reference>
<dbReference type="GO" id="GO:0008270">
    <property type="term" value="F:zinc ion binding"/>
    <property type="evidence" value="ECO:0007669"/>
    <property type="project" value="UniProtKB-KW"/>
</dbReference>
<dbReference type="GO" id="GO:0003676">
    <property type="term" value="F:nucleic acid binding"/>
    <property type="evidence" value="ECO:0007669"/>
    <property type="project" value="InterPro"/>
</dbReference>
<keyword evidence="5" id="KW-0863">Zinc-finger</keyword>
<organism evidence="9">
    <name type="scientific">Zea mays</name>
    <name type="common">Maize</name>
    <dbReference type="NCBI Taxonomy" id="4577"/>
    <lineage>
        <taxon>Eukaryota</taxon>
        <taxon>Viridiplantae</taxon>
        <taxon>Streptophyta</taxon>
        <taxon>Embryophyta</taxon>
        <taxon>Tracheophyta</taxon>
        <taxon>Spermatophyta</taxon>
        <taxon>Magnoliopsida</taxon>
        <taxon>Liliopsida</taxon>
        <taxon>Poales</taxon>
        <taxon>Poaceae</taxon>
        <taxon>PACMAD clade</taxon>
        <taxon>Panicoideae</taxon>
        <taxon>Andropogonodae</taxon>
        <taxon>Andropogoneae</taxon>
        <taxon>Tripsacinae</taxon>
        <taxon>Zea</taxon>
    </lineage>
</organism>
<dbReference type="GO" id="GO:0015074">
    <property type="term" value="P:DNA integration"/>
    <property type="evidence" value="ECO:0007669"/>
    <property type="project" value="InterPro"/>
</dbReference>
<evidence type="ECO:0000259" key="7">
    <source>
        <dbReference type="PROSITE" id="PS50158"/>
    </source>
</evidence>
<evidence type="ECO:0000256" key="4">
    <source>
        <dbReference type="ARBA" id="ARBA00022801"/>
    </source>
</evidence>
<dbReference type="Pfam" id="PF25597">
    <property type="entry name" value="SH3_retrovirus"/>
    <property type="match status" value="1"/>
</dbReference>
<keyword evidence="2" id="KW-0479">Metal-binding</keyword>
<evidence type="ECO:0000256" key="6">
    <source>
        <dbReference type="SAM" id="MobiDB-lite"/>
    </source>
</evidence>
<dbReference type="PANTHER" id="PTHR42648:SF28">
    <property type="entry name" value="TRANSPOSON-ENCODED PROTEIN WITH RIBONUCLEASE H-LIKE AND RETROVIRUS ZINC FINGER-LIKE DOMAINS"/>
    <property type="match status" value="1"/>
</dbReference>
<feature type="compositionally biased region" description="Low complexity" evidence="6">
    <location>
        <begin position="231"/>
        <end position="243"/>
    </location>
</feature>
<dbReference type="SUPFAM" id="SSF56672">
    <property type="entry name" value="DNA/RNA polymerases"/>
    <property type="match status" value="1"/>
</dbReference>
<dbReference type="SMART" id="SM00343">
    <property type="entry name" value="ZnF_C2HC"/>
    <property type="match status" value="1"/>
</dbReference>
<keyword evidence="1" id="KW-0645">Protease</keyword>
<dbReference type="GO" id="GO:0006508">
    <property type="term" value="P:proteolysis"/>
    <property type="evidence" value="ECO:0007669"/>
    <property type="project" value="UniProtKB-KW"/>
</dbReference>
<dbReference type="PIR" id="T17429">
    <property type="entry name" value="T17429"/>
</dbReference>
<evidence type="ECO:0000313" key="9">
    <source>
        <dbReference type="EMBL" id="AAD12997.1"/>
    </source>
</evidence>
<dbReference type="Pfam" id="PF14223">
    <property type="entry name" value="Retrotran_gag_2"/>
    <property type="match status" value="1"/>
</dbReference>
<dbReference type="ExpressionAtlas" id="Q9ZT25">
    <property type="expression patterns" value="baseline and differential"/>
</dbReference>
<dbReference type="EMBL" id="AF082133">
    <property type="protein sequence ID" value="AAD12997.1"/>
    <property type="molecule type" value="Genomic_DNA"/>
</dbReference>
<feature type="domain" description="Integrase catalytic" evidence="8">
    <location>
        <begin position="496"/>
        <end position="672"/>
    </location>
</feature>
<dbReference type="InterPro" id="IPR013103">
    <property type="entry name" value="RVT_2"/>
</dbReference>
<dbReference type="InterPro" id="IPR043502">
    <property type="entry name" value="DNA/RNA_pol_sf"/>
</dbReference>
<dbReference type="PANTHER" id="PTHR42648">
    <property type="entry name" value="TRANSPOSASE, PUTATIVE-RELATED"/>
    <property type="match status" value="1"/>
</dbReference>
<feature type="region of interest" description="Disordered" evidence="6">
    <location>
        <begin position="207"/>
        <end position="250"/>
    </location>
</feature>
<dbReference type="InterPro" id="IPR039537">
    <property type="entry name" value="Retrotran_Ty1/copia-like"/>
</dbReference>
<dbReference type="InterPro" id="IPR036397">
    <property type="entry name" value="RNaseH_sf"/>
</dbReference>
<dbReference type="Pfam" id="PF07727">
    <property type="entry name" value="RVT_2"/>
    <property type="match status" value="1"/>
</dbReference>
<feature type="compositionally biased region" description="Low complexity" evidence="6">
    <location>
        <begin position="785"/>
        <end position="799"/>
    </location>
</feature>
<dbReference type="Gene3D" id="4.10.60.10">
    <property type="entry name" value="Zinc finger, CCHC-type"/>
    <property type="match status" value="1"/>
</dbReference>
<evidence type="ECO:0000259" key="8">
    <source>
        <dbReference type="PROSITE" id="PS50994"/>
    </source>
</evidence>
<name>Q9ZT25_MAIZE</name>
<dbReference type="PROSITE" id="PS50158">
    <property type="entry name" value="ZF_CCHC"/>
    <property type="match status" value="1"/>
</dbReference>
<dbReference type="SUPFAM" id="SSF57756">
    <property type="entry name" value="Retrovirus zinc finger-like domains"/>
    <property type="match status" value="1"/>
</dbReference>
<dbReference type="SUPFAM" id="SSF53098">
    <property type="entry name" value="Ribonuclease H-like"/>
    <property type="match status" value="1"/>
</dbReference>
<proteinExistence type="predicted"/>
<evidence type="ECO:0000256" key="3">
    <source>
        <dbReference type="ARBA" id="ARBA00022750"/>
    </source>
</evidence>
<feature type="region of interest" description="Disordered" evidence="6">
    <location>
        <begin position="785"/>
        <end position="852"/>
    </location>
</feature>